<reference evidence="2" key="1">
    <citation type="journal article" date="2020" name="Stud. Mycol.">
        <title>101 Dothideomycetes genomes: a test case for predicting lifestyles and emergence of pathogens.</title>
        <authorList>
            <person name="Haridas S."/>
            <person name="Albert R."/>
            <person name="Binder M."/>
            <person name="Bloem J."/>
            <person name="Labutti K."/>
            <person name="Salamov A."/>
            <person name="Andreopoulos B."/>
            <person name="Baker S."/>
            <person name="Barry K."/>
            <person name="Bills G."/>
            <person name="Bluhm B."/>
            <person name="Cannon C."/>
            <person name="Castanera R."/>
            <person name="Culley D."/>
            <person name="Daum C."/>
            <person name="Ezra D."/>
            <person name="Gonzalez J."/>
            <person name="Henrissat B."/>
            <person name="Kuo A."/>
            <person name="Liang C."/>
            <person name="Lipzen A."/>
            <person name="Lutzoni F."/>
            <person name="Magnuson J."/>
            <person name="Mondo S."/>
            <person name="Nolan M."/>
            <person name="Ohm R."/>
            <person name="Pangilinan J."/>
            <person name="Park H.-J."/>
            <person name="Ramirez L."/>
            <person name="Alfaro M."/>
            <person name="Sun H."/>
            <person name="Tritt A."/>
            <person name="Yoshinaga Y."/>
            <person name="Zwiers L.-H."/>
            <person name="Turgeon B."/>
            <person name="Goodwin S."/>
            <person name="Spatafora J."/>
            <person name="Crous P."/>
            <person name="Grigoriev I."/>
        </authorList>
    </citation>
    <scope>NUCLEOTIDE SEQUENCE</scope>
    <source>
        <strain evidence="2">CBS 122681</strain>
    </source>
</reference>
<feature type="region of interest" description="Disordered" evidence="1">
    <location>
        <begin position="101"/>
        <end position="133"/>
    </location>
</feature>
<evidence type="ECO:0000256" key="1">
    <source>
        <dbReference type="SAM" id="MobiDB-lite"/>
    </source>
</evidence>
<dbReference type="EMBL" id="MU004294">
    <property type="protein sequence ID" value="KAF2661441.1"/>
    <property type="molecule type" value="Genomic_DNA"/>
</dbReference>
<sequence length="307" mass="33699">MYHLCSVLKTFVLVSSRTRRCYLVYTIELLLVLRNTAMGSQEDASEWAESHKKSPEHRPKPPSPDEDRAVAASPQDTAHFDIPNERHASRHLYSSPRLPALIRTHNSGPHENPPPPRIQNTNTSKTSPTSLPKDTILSASYGWSLRDLPAPHTLTQRFAQDADLYNAIGVRHHPKTWRQYEGPFRITDAGPYVAPPVQAQRDSDGALVAGFDALVQHNTGEAVRDSKLPPASVVPLSFPFSQTTYLGAGARETAESIRKGVIPGLGAREGEVGAGREWLGIADSSSDSDGSEQDRESGEEARRSEEP</sequence>
<accession>A0A6A6TQ40</accession>
<evidence type="ECO:0000313" key="2">
    <source>
        <dbReference type="EMBL" id="KAF2661441.1"/>
    </source>
</evidence>
<feature type="compositionally biased region" description="Basic and acidic residues" evidence="1">
    <location>
        <begin position="48"/>
        <end position="69"/>
    </location>
</feature>
<feature type="region of interest" description="Disordered" evidence="1">
    <location>
        <begin position="266"/>
        <end position="307"/>
    </location>
</feature>
<dbReference type="Proteomes" id="UP000799324">
    <property type="component" value="Unassembled WGS sequence"/>
</dbReference>
<feature type="region of interest" description="Disordered" evidence="1">
    <location>
        <begin position="43"/>
        <end position="74"/>
    </location>
</feature>
<feature type="compositionally biased region" description="Basic and acidic residues" evidence="1">
    <location>
        <begin position="292"/>
        <end position="307"/>
    </location>
</feature>
<keyword evidence="3" id="KW-1185">Reference proteome</keyword>
<dbReference type="AlphaFoldDB" id="A0A6A6TQ40"/>
<feature type="compositionally biased region" description="Polar residues" evidence="1">
    <location>
        <begin position="118"/>
        <end position="132"/>
    </location>
</feature>
<evidence type="ECO:0000313" key="3">
    <source>
        <dbReference type="Proteomes" id="UP000799324"/>
    </source>
</evidence>
<proteinExistence type="predicted"/>
<protein>
    <submittedName>
        <fullName evidence="2">Uncharacterized protein</fullName>
    </submittedName>
</protein>
<gene>
    <name evidence="2" type="ORF">K491DRAFT_454425</name>
</gene>
<name>A0A6A6TQ40_9PLEO</name>
<organism evidence="2 3">
    <name type="scientific">Lophiostoma macrostomum CBS 122681</name>
    <dbReference type="NCBI Taxonomy" id="1314788"/>
    <lineage>
        <taxon>Eukaryota</taxon>
        <taxon>Fungi</taxon>
        <taxon>Dikarya</taxon>
        <taxon>Ascomycota</taxon>
        <taxon>Pezizomycotina</taxon>
        <taxon>Dothideomycetes</taxon>
        <taxon>Pleosporomycetidae</taxon>
        <taxon>Pleosporales</taxon>
        <taxon>Lophiostomataceae</taxon>
        <taxon>Lophiostoma</taxon>
    </lineage>
</organism>